<dbReference type="EMBL" id="CP016379">
    <property type="protein sequence ID" value="AZR72422.1"/>
    <property type="molecule type" value="Genomic_DNA"/>
</dbReference>
<evidence type="ECO:0000313" key="7">
    <source>
        <dbReference type="EMBL" id="AZR72422.1"/>
    </source>
</evidence>
<dbReference type="GO" id="GO:0003723">
    <property type="term" value="F:RNA binding"/>
    <property type="evidence" value="ECO:0007669"/>
    <property type="project" value="UniProtKB-KW"/>
</dbReference>
<dbReference type="GO" id="GO:0051607">
    <property type="term" value="P:defense response to virus"/>
    <property type="evidence" value="ECO:0007669"/>
    <property type="project" value="UniProtKB-KW"/>
</dbReference>
<evidence type="ECO:0000256" key="6">
    <source>
        <dbReference type="ARBA" id="ARBA00031723"/>
    </source>
</evidence>
<dbReference type="Proteomes" id="UP000267250">
    <property type="component" value="Chromosome"/>
</dbReference>
<evidence type="ECO:0000256" key="4">
    <source>
        <dbReference type="ARBA" id="ARBA00022884"/>
    </source>
</evidence>
<dbReference type="OrthoDB" id="1862673at2"/>
<keyword evidence="5" id="KW-0051">Antiviral defense</keyword>
<dbReference type="InterPro" id="IPR010149">
    <property type="entry name" value="CRISPR-assoc_prot_Csm2_III-A"/>
</dbReference>
<comment type="similarity">
    <text evidence="2">Belongs to the CRISPR-associated Csm2 family.</text>
</comment>
<accession>A0A3Q9HQL7</accession>
<evidence type="ECO:0000313" key="8">
    <source>
        <dbReference type="Proteomes" id="UP000267250"/>
    </source>
</evidence>
<evidence type="ECO:0000256" key="3">
    <source>
        <dbReference type="ARBA" id="ARBA00016118"/>
    </source>
</evidence>
<name>A0A3Q9HQL7_9FIRM</name>
<dbReference type="NCBIfam" id="TIGR01870">
    <property type="entry name" value="cas_TM1810_Csm2"/>
    <property type="match status" value="1"/>
</dbReference>
<keyword evidence="4" id="KW-0694">RNA-binding</keyword>
<protein>
    <recommendedName>
        <fullName evidence="3">CRISPR system Cms protein Csm2</fullName>
    </recommendedName>
    <alternativeName>
        <fullName evidence="6">CRISPR type III A-associated protein Csm2</fullName>
    </alternativeName>
</protein>
<sequence length="144" mass="17348">MKKERGKTKYKNDRFSNRNELINYFKNVVLDLDNADYDEFCEKVKKYAEQLRPQKYDKTNKVTTSMIRKVYNKIMNAKSIIDLKMLRPQFAYLAGRNEKNVVLKEFIEMLDSIVKSLRDQKQLVYFQRFMEAIVAYRKYVGDDE</sequence>
<evidence type="ECO:0000256" key="1">
    <source>
        <dbReference type="ARBA" id="ARBA00003640"/>
    </source>
</evidence>
<keyword evidence="8" id="KW-1185">Reference proteome</keyword>
<evidence type="ECO:0000256" key="2">
    <source>
        <dbReference type="ARBA" id="ARBA00006896"/>
    </source>
</evidence>
<dbReference type="RefSeq" id="WP_127015756.1">
    <property type="nucleotide sequence ID" value="NZ_CP016379.1"/>
</dbReference>
<evidence type="ECO:0000256" key="5">
    <source>
        <dbReference type="ARBA" id="ARBA00023118"/>
    </source>
</evidence>
<dbReference type="AlphaFoldDB" id="A0A3Q9HQL7"/>
<proteinExistence type="inferred from homology"/>
<dbReference type="Pfam" id="PF03750">
    <property type="entry name" value="Csm2_III-A"/>
    <property type="match status" value="1"/>
</dbReference>
<gene>
    <name evidence="7" type="ORF">BBF96_02835</name>
</gene>
<reference evidence="7 8" key="1">
    <citation type="submission" date="2016-07" db="EMBL/GenBank/DDBJ databases">
        <title>Genome and transcriptome analysis of iron-reducing fermentative bacteria Anoxybacter fermentans.</title>
        <authorList>
            <person name="Zeng X."/>
            <person name="Shao Z."/>
        </authorList>
    </citation>
    <scope>NUCLEOTIDE SEQUENCE [LARGE SCALE GENOMIC DNA]</scope>
    <source>
        <strain evidence="7 8">DY22613</strain>
    </source>
</reference>
<dbReference type="KEGG" id="aft:BBF96_02835"/>
<organism evidence="7 8">
    <name type="scientific">Anoxybacter fermentans</name>
    <dbReference type="NCBI Taxonomy" id="1323375"/>
    <lineage>
        <taxon>Bacteria</taxon>
        <taxon>Bacillati</taxon>
        <taxon>Bacillota</taxon>
        <taxon>Clostridia</taxon>
        <taxon>Halanaerobiales</taxon>
        <taxon>Anoxybacter</taxon>
    </lineage>
</organism>
<comment type="function">
    <text evidence="1">This subunit may be involved in monitoring complementarity of crRNA and target RNA.</text>
</comment>